<keyword evidence="1" id="KW-1133">Transmembrane helix</keyword>
<feature type="transmembrane region" description="Helical" evidence="1">
    <location>
        <begin position="15"/>
        <end position="35"/>
    </location>
</feature>
<proteinExistence type="predicted"/>
<evidence type="ECO:0000256" key="1">
    <source>
        <dbReference type="SAM" id="Phobius"/>
    </source>
</evidence>
<dbReference type="Proteomes" id="UP000221165">
    <property type="component" value="Unassembled WGS sequence"/>
</dbReference>
<name>A0A2C6KFH1_9APIC</name>
<dbReference type="AlphaFoldDB" id="A0A2C6KFH1"/>
<accession>A0A2C6KFH1</accession>
<evidence type="ECO:0000313" key="2">
    <source>
        <dbReference type="EMBL" id="PHJ15859.1"/>
    </source>
</evidence>
<dbReference type="EMBL" id="MIGC01007149">
    <property type="protein sequence ID" value="PHJ15859.1"/>
    <property type="molecule type" value="Genomic_DNA"/>
</dbReference>
<keyword evidence="1" id="KW-0812">Transmembrane</keyword>
<evidence type="ECO:0000313" key="3">
    <source>
        <dbReference type="Proteomes" id="UP000221165"/>
    </source>
</evidence>
<dbReference type="RefSeq" id="XP_067917591.1">
    <property type="nucleotide sequence ID" value="XM_068070434.1"/>
</dbReference>
<gene>
    <name evidence="2" type="ORF">CSUI_010329</name>
</gene>
<comment type="caution">
    <text evidence="2">The sequence shown here is derived from an EMBL/GenBank/DDBJ whole genome shotgun (WGS) entry which is preliminary data.</text>
</comment>
<keyword evidence="1" id="KW-0472">Membrane</keyword>
<sequence length="156" mass="18157">MELHTSRPKSPSHCLHIIFIIINVVFIHISVYRRFCNLLVVRIRKNIANRCMSLYREAYAPSGGYLLDLTLEKRGVAIMTGEKKSFVNDGKDRCLYCDLEDYYPIGRHLWKDEAKKGEGEGKKEHPHRDAGEGFFQKSLRFFLHHFTSYSSISSMK</sequence>
<reference evidence="2 3" key="1">
    <citation type="journal article" date="2017" name="Int. J. Parasitol.">
        <title>The genome of the protozoan parasite Cystoisospora suis and a reverse vaccinology approach to identify vaccine candidates.</title>
        <authorList>
            <person name="Palmieri N."/>
            <person name="Shrestha A."/>
            <person name="Ruttkowski B."/>
            <person name="Beck T."/>
            <person name="Vogl C."/>
            <person name="Tomley F."/>
            <person name="Blake D.P."/>
            <person name="Joachim A."/>
        </authorList>
    </citation>
    <scope>NUCLEOTIDE SEQUENCE [LARGE SCALE GENOMIC DNA]</scope>
    <source>
        <strain evidence="2 3">Wien I</strain>
    </source>
</reference>
<protein>
    <submittedName>
        <fullName evidence="2">Uncharacterized protein</fullName>
    </submittedName>
</protein>
<dbReference type="GeneID" id="94433645"/>
<keyword evidence="3" id="KW-1185">Reference proteome</keyword>
<dbReference type="VEuPathDB" id="ToxoDB:CSUI_010329"/>
<organism evidence="2 3">
    <name type="scientific">Cystoisospora suis</name>
    <dbReference type="NCBI Taxonomy" id="483139"/>
    <lineage>
        <taxon>Eukaryota</taxon>
        <taxon>Sar</taxon>
        <taxon>Alveolata</taxon>
        <taxon>Apicomplexa</taxon>
        <taxon>Conoidasida</taxon>
        <taxon>Coccidia</taxon>
        <taxon>Eucoccidiorida</taxon>
        <taxon>Eimeriorina</taxon>
        <taxon>Sarcocystidae</taxon>
        <taxon>Cystoisospora</taxon>
    </lineage>
</organism>